<feature type="transmembrane region" description="Helical" evidence="4">
    <location>
        <begin position="325"/>
        <end position="348"/>
    </location>
</feature>
<evidence type="ECO:0000256" key="1">
    <source>
        <dbReference type="ARBA" id="ARBA00005887"/>
    </source>
</evidence>
<feature type="transmembrane region" description="Helical" evidence="4">
    <location>
        <begin position="107"/>
        <end position="130"/>
    </location>
</feature>
<reference evidence="6" key="1">
    <citation type="submission" date="2021-06" db="EMBL/GenBank/DDBJ databases">
        <authorList>
            <person name="Hodson N. C."/>
            <person name="Mongue J. A."/>
            <person name="Jaron S. K."/>
        </authorList>
    </citation>
    <scope>NUCLEOTIDE SEQUENCE</scope>
</reference>
<feature type="transmembrane region" description="Helical" evidence="4">
    <location>
        <begin position="20"/>
        <end position="41"/>
    </location>
</feature>
<feature type="transmembrane region" description="Helical" evidence="4">
    <location>
        <begin position="294"/>
        <end position="313"/>
    </location>
</feature>
<sequence length="451" mass="48585">MNSTNTSSDGQLTQYNPGDVSWVLMATALVWLMVPGVGYFYSGMTKSKHALHLIILSCWSIAVVCIQWFIVGYSLTFSRNGSKVIGNFDHLFLKDVLNGPSVGSAKIPDLVFCLYQAMFAAITPALAIGAAAERGRFFPTVIFICVWTTVVYDFIAYWTWNPNGWSNVMGGLDFAGGTPVHISSGAAALAYAVVLGHRENHKDDHKPHNMANVVLGTCFIWFGWFGFNGGSALGGSTRAVMACLVTNLAACVGGITWVLLDYRLEHKFSALGFCAGAVAALVCITPASGYVSPASSVAFGVAGATCCNLAMYLKHLLNYDDALDVFAVHGVGGIVGNLLTGVFAQKWVAQLDGQEIKGGGLDGNWYQVLYQAIDSCAGLTWSFVITFVILFVMNKIPGLSLRVDIEKEREGMDQAELGVSCYEYIEEVRSSNTTIKEGSPTNSVEIENSRL</sequence>
<accession>A0A8J2K7L0</accession>
<dbReference type="InterPro" id="IPR024041">
    <property type="entry name" value="NH4_transpt_AmtB-like_dom"/>
</dbReference>
<keyword evidence="4" id="KW-1133">Transmembrane helix</keyword>
<dbReference type="PROSITE" id="PS01219">
    <property type="entry name" value="AMMONIUM_TRANSP"/>
    <property type="match status" value="1"/>
</dbReference>
<dbReference type="GO" id="GO:0005886">
    <property type="term" value="C:plasma membrane"/>
    <property type="evidence" value="ECO:0007669"/>
    <property type="project" value="UniProtKB-SubCell"/>
</dbReference>
<dbReference type="GO" id="GO:0008519">
    <property type="term" value="F:ammonium channel activity"/>
    <property type="evidence" value="ECO:0007669"/>
    <property type="project" value="InterPro"/>
</dbReference>
<dbReference type="AlphaFoldDB" id="A0A8J2K7L0"/>
<comment type="subcellular location">
    <subcellularLocation>
        <location evidence="4">Cell membrane</location>
        <topology evidence="4">Multi-pass membrane protein</topology>
    </subcellularLocation>
</comment>
<feature type="transmembrane region" description="Helical" evidence="4">
    <location>
        <begin position="137"/>
        <end position="160"/>
    </location>
</feature>
<feature type="domain" description="Ammonium transporter AmtB-like" evidence="5">
    <location>
        <begin position="22"/>
        <end position="420"/>
    </location>
</feature>
<keyword evidence="4" id="KW-0472">Membrane</keyword>
<evidence type="ECO:0000256" key="2">
    <source>
        <dbReference type="ARBA" id="ARBA00022448"/>
    </source>
</evidence>
<comment type="caution">
    <text evidence="6">The sequence shown here is derived from an EMBL/GenBank/DDBJ whole genome shotgun (WGS) entry which is preliminary data.</text>
</comment>
<keyword evidence="2 4" id="KW-0813">Transport</keyword>
<evidence type="ECO:0000313" key="6">
    <source>
        <dbReference type="EMBL" id="CAG7734280.1"/>
    </source>
</evidence>
<gene>
    <name evidence="6" type="ORF">AFUS01_LOCUS22678</name>
</gene>
<dbReference type="NCBIfam" id="TIGR00836">
    <property type="entry name" value="amt"/>
    <property type="match status" value="1"/>
</dbReference>
<proteinExistence type="inferred from homology"/>
<dbReference type="PANTHER" id="PTHR43029:SF10">
    <property type="entry name" value="AMMONIUM TRANSPORTER MEP2"/>
    <property type="match status" value="1"/>
</dbReference>
<feature type="transmembrane region" description="Helical" evidence="4">
    <location>
        <begin position="267"/>
        <end position="288"/>
    </location>
</feature>
<evidence type="ECO:0000256" key="3">
    <source>
        <dbReference type="ARBA" id="ARBA00023177"/>
    </source>
</evidence>
<organism evidence="6 7">
    <name type="scientific">Allacma fusca</name>
    <dbReference type="NCBI Taxonomy" id="39272"/>
    <lineage>
        <taxon>Eukaryota</taxon>
        <taxon>Metazoa</taxon>
        <taxon>Ecdysozoa</taxon>
        <taxon>Arthropoda</taxon>
        <taxon>Hexapoda</taxon>
        <taxon>Collembola</taxon>
        <taxon>Symphypleona</taxon>
        <taxon>Sminthuridae</taxon>
        <taxon>Allacma</taxon>
    </lineage>
</organism>
<feature type="transmembrane region" description="Helical" evidence="4">
    <location>
        <begin position="209"/>
        <end position="227"/>
    </location>
</feature>
<feature type="transmembrane region" description="Helical" evidence="4">
    <location>
        <begin position="239"/>
        <end position="260"/>
    </location>
</feature>
<keyword evidence="4" id="KW-0812">Transmembrane</keyword>
<dbReference type="EMBL" id="CAJVCH010266237">
    <property type="protein sequence ID" value="CAG7734280.1"/>
    <property type="molecule type" value="Genomic_DNA"/>
</dbReference>
<evidence type="ECO:0000259" key="5">
    <source>
        <dbReference type="Pfam" id="PF00909"/>
    </source>
</evidence>
<evidence type="ECO:0000313" key="7">
    <source>
        <dbReference type="Proteomes" id="UP000708208"/>
    </source>
</evidence>
<dbReference type="InterPro" id="IPR001905">
    <property type="entry name" value="Ammonium_transpt"/>
</dbReference>
<dbReference type="OrthoDB" id="534912at2759"/>
<dbReference type="InterPro" id="IPR018047">
    <property type="entry name" value="Ammonium_transpt_CS"/>
</dbReference>
<dbReference type="FunFam" id="1.10.3430.10:FF:000011">
    <property type="entry name" value="Ammonium transporter"/>
    <property type="match status" value="1"/>
</dbReference>
<feature type="transmembrane region" description="Helical" evidence="4">
    <location>
        <begin position="53"/>
        <end position="75"/>
    </location>
</feature>
<keyword evidence="3 4" id="KW-0924">Ammonia transport</keyword>
<protein>
    <recommendedName>
        <fullName evidence="4">Ammonium transporter</fullName>
    </recommendedName>
</protein>
<keyword evidence="7" id="KW-1185">Reference proteome</keyword>
<dbReference type="Pfam" id="PF00909">
    <property type="entry name" value="Ammonium_transp"/>
    <property type="match status" value="1"/>
</dbReference>
<name>A0A8J2K7L0_9HEXA</name>
<comment type="similarity">
    <text evidence="1 4">Belongs to the ammonia transporter channel (TC 1.A.11.2) family.</text>
</comment>
<dbReference type="PANTHER" id="PTHR43029">
    <property type="entry name" value="AMMONIUM TRANSPORTER MEP2"/>
    <property type="match status" value="1"/>
</dbReference>
<feature type="transmembrane region" description="Helical" evidence="4">
    <location>
        <begin position="368"/>
        <end position="392"/>
    </location>
</feature>
<evidence type="ECO:0000256" key="4">
    <source>
        <dbReference type="RuleBase" id="RU362002"/>
    </source>
</evidence>
<dbReference type="Proteomes" id="UP000708208">
    <property type="component" value="Unassembled WGS sequence"/>
</dbReference>
<feature type="transmembrane region" description="Helical" evidence="4">
    <location>
        <begin position="180"/>
        <end position="197"/>
    </location>
</feature>